<dbReference type="EMBL" id="LQPK01000011">
    <property type="protein sequence ID" value="ORW31465.1"/>
    <property type="molecule type" value="Genomic_DNA"/>
</dbReference>
<dbReference type="Proteomes" id="UP000193285">
    <property type="component" value="Unassembled WGS sequence"/>
</dbReference>
<dbReference type="Proteomes" id="UP000193801">
    <property type="component" value="Unassembled WGS sequence"/>
</dbReference>
<evidence type="ECO:0000313" key="2">
    <source>
        <dbReference type="EMBL" id="ORW54104.1"/>
    </source>
</evidence>
<reference evidence="1" key="3">
    <citation type="submission" date="2016-01" db="EMBL/GenBank/DDBJ databases">
        <authorList>
            <person name="Ana R.F.D.C."/>
            <person name="Tarcisio F."/>
            <person name="Maria L.L."/>
            <person name="Monica P."/>
            <person name="Wana L.O.D.C."/>
            <person name="Elisabetta G."/>
            <person name="Jeann R.D.C.B."/>
            <person name="Veronica D.S."/>
            <person name="Karla V.B.L."/>
            <person name="Roberto B."/>
            <person name="Antonella G."/>
            <person name="Anna F."/>
            <person name="Alessandro M."/>
            <person name="Pamela F."/>
            <person name="Francesca D.L."/>
            <person name="Giulia F.S."/>
            <person name="Sara T."/>
            <person name="Fabio R."/>
            <person name="Olivier J."/>
            <person name="Nicola S."/>
            <person name="Enrico T."/>
        </authorList>
    </citation>
    <scope>NUCLEOTIDE SEQUENCE</scope>
    <source>
        <strain evidence="1">FI-07156</strain>
    </source>
</reference>
<reference evidence="3 4" key="1">
    <citation type="journal article" date="2015" name="Emerg. Microbes Infect.">
        <title>Characterization of 17 strains belonging to the Mycobacterium simiae complex and description of Mycobacterium paraense sp. nov.</title>
        <authorList>
            <person name="Fusco da Costa A.R."/>
            <person name="Fedrizzi T."/>
            <person name="Lopes M.L."/>
            <person name="Pecorari M."/>
            <person name="Oliveira da Costa W.L."/>
            <person name="Giacobazzi E."/>
            <person name="da Costa Bahia J.R."/>
            <person name="De Sanctis V."/>
            <person name="Batista Lima K.V."/>
            <person name="Bertorelli R."/>
            <person name="Grottola A."/>
            <person name="Fabio A."/>
            <person name="Mariottini A."/>
            <person name="Ferretti P."/>
            <person name="Di Leva F."/>
            <person name="Fregni Serpini G."/>
            <person name="Tagliazucchi S."/>
            <person name="Rumpianesi F."/>
            <person name="Jousson O."/>
            <person name="Segata N."/>
            <person name="Tortoli E."/>
        </authorList>
    </citation>
    <scope>NUCLEOTIDE SEQUENCE [LARGE SCALE GENOMIC DNA]</scope>
    <source>
        <strain evidence="1 4">FI-07156</strain>
        <strain evidence="2 3">IEC33</strain>
    </source>
</reference>
<evidence type="ECO:0000313" key="4">
    <source>
        <dbReference type="Proteomes" id="UP000193801"/>
    </source>
</evidence>
<keyword evidence="4" id="KW-1185">Reference proteome</keyword>
<organism evidence="2 3">
    <name type="scientific">Mycobacterium paraense</name>
    <dbReference type="NCBI Taxonomy" id="767916"/>
    <lineage>
        <taxon>Bacteria</taxon>
        <taxon>Bacillati</taxon>
        <taxon>Actinomycetota</taxon>
        <taxon>Actinomycetes</taxon>
        <taxon>Mycobacteriales</taxon>
        <taxon>Mycobacteriaceae</taxon>
        <taxon>Mycobacterium</taxon>
        <taxon>Mycobacterium simiae complex</taxon>
    </lineage>
</organism>
<comment type="caution">
    <text evidence="2">The sequence shown here is derived from an EMBL/GenBank/DDBJ whole genome shotgun (WGS) entry which is preliminary data.</text>
</comment>
<dbReference type="RefSeq" id="WP_085103339.1">
    <property type="nucleotide sequence ID" value="NZ_JACKVQ010000004.1"/>
</dbReference>
<name>A0A1X2ARU4_9MYCO</name>
<proteinExistence type="predicted"/>
<evidence type="ECO:0000313" key="1">
    <source>
        <dbReference type="EMBL" id="ORW31465.1"/>
    </source>
</evidence>
<sequence>MPRTNAAGWGLKRLLEATLNRDITVEQLRDACGVTKGRWYGGVGRANADDFPDAEEARRAAHAFGLSATWLQVELGLITLDDVREALDESQSLDPFRMTTRQRVLQIPNPAADPPRE</sequence>
<protein>
    <submittedName>
        <fullName evidence="2">Uncharacterized protein</fullName>
    </submittedName>
</protein>
<evidence type="ECO:0000313" key="3">
    <source>
        <dbReference type="Proteomes" id="UP000193285"/>
    </source>
</evidence>
<dbReference type="OrthoDB" id="4723685at2"/>
<accession>A0A1X2ARU4</accession>
<gene>
    <name evidence="2" type="ORF">AWB90_00685</name>
    <name evidence="1" type="ORF">AWB91_14225</name>
</gene>
<dbReference type="EMBL" id="LQPN01000004">
    <property type="protein sequence ID" value="ORW54104.1"/>
    <property type="molecule type" value="Genomic_DNA"/>
</dbReference>
<reference evidence="2" key="2">
    <citation type="submission" date="2016-01" db="EMBL/GenBank/DDBJ databases">
        <authorList>
            <person name="Oliw E.H."/>
        </authorList>
    </citation>
    <scope>NUCLEOTIDE SEQUENCE</scope>
    <source>
        <strain evidence="2">IEC33</strain>
    </source>
</reference>
<dbReference type="AlphaFoldDB" id="A0A1X2ARU4"/>